<keyword evidence="1" id="KW-0251">Elongation factor</keyword>
<reference evidence="1 2" key="1">
    <citation type="submission" date="2023-07" db="EMBL/GenBank/DDBJ databases">
        <title>Genomic Encyclopedia of Type Strains, Phase IV (KMG-IV): sequencing the most valuable type-strain genomes for metagenomic binning, comparative biology and taxonomic classification.</title>
        <authorList>
            <person name="Goeker M."/>
        </authorList>
    </citation>
    <scope>NUCLEOTIDE SEQUENCE [LARGE SCALE GENOMIC DNA]</scope>
    <source>
        <strain evidence="1 2">DSM 9768</strain>
    </source>
</reference>
<dbReference type="RefSeq" id="WP_307329152.1">
    <property type="nucleotide sequence ID" value="NZ_JAUSUG010000018.1"/>
</dbReference>
<dbReference type="EMBL" id="JAUSUG010000018">
    <property type="protein sequence ID" value="MDQ0256664.1"/>
    <property type="molecule type" value="Genomic_DNA"/>
</dbReference>
<evidence type="ECO:0000313" key="1">
    <source>
        <dbReference type="EMBL" id="MDQ0256664.1"/>
    </source>
</evidence>
<name>A0ABT9ZZJ5_9BACI</name>
<protein>
    <submittedName>
        <fullName evidence="1">RNA polymerase subunit RPABC4/transcription elongation factor Spt4</fullName>
    </submittedName>
</protein>
<keyword evidence="2" id="KW-1185">Reference proteome</keyword>
<evidence type="ECO:0000313" key="2">
    <source>
        <dbReference type="Proteomes" id="UP001230005"/>
    </source>
</evidence>
<keyword evidence="1" id="KW-0648">Protein biosynthesis</keyword>
<organism evidence="1 2">
    <name type="scientific">Evansella vedderi</name>
    <dbReference type="NCBI Taxonomy" id="38282"/>
    <lineage>
        <taxon>Bacteria</taxon>
        <taxon>Bacillati</taxon>
        <taxon>Bacillota</taxon>
        <taxon>Bacilli</taxon>
        <taxon>Bacillales</taxon>
        <taxon>Bacillaceae</taxon>
        <taxon>Evansella</taxon>
    </lineage>
</organism>
<proteinExistence type="predicted"/>
<dbReference type="Proteomes" id="UP001230005">
    <property type="component" value="Unassembled WGS sequence"/>
</dbReference>
<accession>A0ABT9ZZJ5</accession>
<comment type="caution">
    <text evidence="1">The sequence shown here is derived from an EMBL/GenBank/DDBJ whole genome shotgun (WGS) entry which is preliminary data.</text>
</comment>
<sequence>MGFLLLKSKVLNSTHAVCPTCGEESTVEEWNEIVIKTYGEHSPDIRSAADKKSSFPFQCPKCYCGYSAHLLGFKVK</sequence>
<dbReference type="GO" id="GO:0003746">
    <property type="term" value="F:translation elongation factor activity"/>
    <property type="evidence" value="ECO:0007669"/>
    <property type="project" value="UniProtKB-KW"/>
</dbReference>
<gene>
    <name evidence="1" type="ORF">J2S74_004086</name>
</gene>